<evidence type="ECO:0000313" key="10">
    <source>
        <dbReference type="Proteomes" id="UP000005408"/>
    </source>
</evidence>
<dbReference type="GO" id="GO:0004725">
    <property type="term" value="F:protein tyrosine phosphatase activity"/>
    <property type="evidence" value="ECO:0007669"/>
    <property type="project" value="UniProtKB-EC"/>
</dbReference>
<dbReference type="EnsemblMetazoa" id="G8507.2">
    <property type="protein sequence ID" value="G8507.2:cds"/>
    <property type="gene ID" value="G8507"/>
</dbReference>
<dbReference type="InterPro" id="IPR002049">
    <property type="entry name" value="LE_dom"/>
</dbReference>
<proteinExistence type="inferred from homology"/>
<dbReference type="PANTHER" id="PTHR19134:SF562">
    <property type="entry name" value="PROTEIN-TYROSINE-PHOSPHATASE"/>
    <property type="match status" value="1"/>
</dbReference>
<evidence type="ECO:0000256" key="3">
    <source>
        <dbReference type="ARBA" id="ARBA00022801"/>
    </source>
</evidence>
<evidence type="ECO:0000259" key="8">
    <source>
        <dbReference type="PROSITE" id="PS50056"/>
    </source>
</evidence>
<evidence type="ECO:0000256" key="6">
    <source>
        <dbReference type="SAM" id="Phobius"/>
    </source>
</evidence>
<dbReference type="Gene3D" id="2.170.300.10">
    <property type="entry name" value="Tie2 ligand-binding domain superfamily"/>
    <property type="match status" value="2"/>
</dbReference>
<comment type="similarity">
    <text evidence="1">Belongs to the protein-tyrosine phosphatase family.</text>
</comment>
<accession>A0A8W8NPG6</accession>
<keyword evidence="4" id="KW-0904">Protein phosphatase</keyword>
<dbReference type="EC" id="3.1.3.48" evidence="2"/>
<protein>
    <recommendedName>
        <fullName evidence="2">protein-tyrosine-phosphatase</fullName>
        <ecNumber evidence="2">3.1.3.48</ecNumber>
    </recommendedName>
</protein>
<dbReference type="CDD" id="cd00047">
    <property type="entry name" value="PTPc"/>
    <property type="match status" value="1"/>
</dbReference>
<organism evidence="9 10">
    <name type="scientific">Magallana gigas</name>
    <name type="common">Pacific oyster</name>
    <name type="synonym">Crassostrea gigas</name>
    <dbReference type="NCBI Taxonomy" id="29159"/>
    <lineage>
        <taxon>Eukaryota</taxon>
        <taxon>Metazoa</taxon>
        <taxon>Spiralia</taxon>
        <taxon>Lophotrochozoa</taxon>
        <taxon>Mollusca</taxon>
        <taxon>Bivalvia</taxon>
        <taxon>Autobranchia</taxon>
        <taxon>Pteriomorphia</taxon>
        <taxon>Ostreida</taxon>
        <taxon>Ostreoidea</taxon>
        <taxon>Ostreidae</taxon>
        <taxon>Magallana</taxon>
    </lineage>
</organism>
<dbReference type="SUPFAM" id="SSF52799">
    <property type="entry name" value="(Phosphotyrosine protein) phosphatases II"/>
    <property type="match status" value="2"/>
</dbReference>
<feature type="domain" description="Tyrosine-protein phosphatase" evidence="7">
    <location>
        <begin position="489"/>
        <end position="741"/>
    </location>
</feature>
<dbReference type="PRINTS" id="PR00700">
    <property type="entry name" value="PRTYPHPHTASE"/>
</dbReference>
<feature type="domain" description="Tyrosine-protein phosphatase" evidence="7">
    <location>
        <begin position="772"/>
        <end position="1023"/>
    </location>
</feature>
<comment type="catalytic activity">
    <reaction evidence="5">
        <text>O-phospho-L-tyrosyl-[protein] + H2O = L-tyrosyl-[protein] + phosphate</text>
        <dbReference type="Rhea" id="RHEA:10684"/>
        <dbReference type="Rhea" id="RHEA-COMP:10136"/>
        <dbReference type="Rhea" id="RHEA-COMP:20101"/>
        <dbReference type="ChEBI" id="CHEBI:15377"/>
        <dbReference type="ChEBI" id="CHEBI:43474"/>
        <dbReference type="ChEBI" id="CHEBI:46858"/>
        <dbReference type="ChEBI" id="CHEBI:61978"/>
        <dbReference type="EC" id="3.1.3.48"/>
    </reaction>
</comment>
<evidence type="ECO:0000256" key="5">
    <source>
        <dbReference type="ARBA" id="ARBA00051722"/>
    </source>
</evidence>
<dbReference type="Proteomes" id="UP000005408">
    <property type="component" value="Unassembled WGS sequence"/>
</dbReference>
<dbReference type="PROSITE" id="PS50055">
    <property type="entry name" value="TYR_PHOSPHATASE_PTP"/>
    <property type="match status" value="2"/>
</dbReference>
<evidence type="ECO:0000313" key="9">
    <source>
        <dbReference type="EnsemblMetazoa" id="G8507.2:cds"/>
    </source>
</evidence>
<feature type="domain" description="Tyrosine specific protein phosphatases" evidence="8">
    <location>
        <begin position="657"/>
        <end position="732"/>
    </location>
</feature>
<dbReference type="SMART" id="SM00181">
    <property type="entry name" value="EGF"/>
    <property type="match status" value="4"/>
</dbReference>
<name>A0A8W8NPG6_MAGGI</name>
<evidence type="ECO:0000256" key="4">
    <source>
        <dbReference type="ARBA" id="ARBA00022912"/>
    </source>
</evidence>
<keyword evidence="6" id="KW-0472">Membrane</keyword>
<dbReference type="CDD" id="cd00055">
    <property type="entry name" value="EGF_Lam"/>
    <property type="match status" value="1"/>
</dbReference>
<evidence type="ECO:0000256" key="2">
    <source>
        <dbReference type="ARBA" id="ARBA00013064"/>
    </source>
</evidence>
<keyword evidence="10" id="KW-1185">Reference proteome</keyword>
<feature type="domain" description="Tyrosine specific protein phosphatases" evidence="8">
    <location>
        <begin position="945"/>
        <end position="1014"/>
    </location>
</feature>
<reference evidence="9" key="1">
    <citation type="submission" date="2022-08" db="UniProtKB">
        <authorList>
            <consortium name="EnsemblMetazoa"/>
        </authorList>
    </citation>
    <scope>IDENTIFICATION</scope>
    <source>
        <strain evidence="9">05x7-T-G4-1.051#20</strain>
    </source>
</reference>
<sequence>MAWDGGQCAVSAEKKETAIWSICLFPKVLSGIFVVEVYGCNKEGFYGCNCSIPCPDVNCQYCHLETGICQGCKPGYQGDRCISVCTHGFFGEGCDNKCEDNCNGCNNVTGLCDFGCFPGWNGKWCRETCKTGSYGVNCNETCGHCRNTQECFHIDGLCQTGCEAGYNGSLCKSVCPDGFYGQDCSHKCHDTCNGCNVVNGSCDSGCKPGWKGDYCRDACDNGTYGFDCNKTCGHCRDVNQCMHSDGLCLTGCDDGYQGTLCQTPCEYGFYGVDCKEICGQCRDIDQCFHTNGTCLTGCVAGYQEQSCKTPCDEHFFGINCSQKCDKSCVNKTCLHETGECQSPHKNFSFVGGSIAAIVITFLVGIVIYRARYKTCKQEITRSMEDETSVTINLYSLSSTLPLVLPDICQNVKENEIKITSMKMSENPCQISEKVSNCKEFENDNDDENNEEGNSHGDLHINGECLIPDIAVNNLGTIIQEYSDNDDDGFKKEYETLFYEEIYPCDIAKLPANITKNRFKTVLPYDHSRVILVNKDSDYINANYIDVFGQEKVYIATQGPRQNTVEEFWLMVWQENVSQIVMLTNVTEGKKAKCVQYWPDSDEDFDCDVFTITTTHQRQYANYVIRKMKIWHTKRNESRNITQYQYTSWPDHGVPDPLNLLLFKNHVTRSKCVTHGDPTLVHCSAGIGRSGTYIAIDALLREGQKNSKINIAECVKKIRENRMNMVQTYEQYKTIYQTLHLMFMSPSTVQSETEFLKKLHTENTENPTSGLSLRNEFEKLQSVRSRYTEGDYTIATQYGELSPIRPLDNYIIYLTTNVPKRENYINAITLPSFTNRDAFIITHCPTPENAIDFQRLIIESESEVVVYMEPLTNAEYEDIWIPTTINSRTACPFIVQLKQEEHIAGITCRKVEITNERIGNKTYSIEWAEPLFNLTPVNSQTVSQILSLVFFARHVESERPIIIISRDGAALCGVFCAVYNLIQQLTMDEEIDVFSVVRLLQTRRPELCDSLDEYKMIHDALFRFIKSRTNEHNYCNQQI</sequence>
<dbReference type="SMART" id="SM00194">
    <property type="entry name" value="PTPc"/>
    <property type="match status" value="2"/>
</dbReference>
<dbReference type="InterPro" id="IPR003595">
    <property type="entry name" value="Tyr_Pase_cat"/>
</dbReference>
<dbReference type="InterPro" id="IPR000242">
    <property type="entry name" value="PTP_cat"/>
</dbReference>
<evidence type="ECO:0000256" key="1">
    <source>
        <dbReference type="ARBA" id="ARBA00009580"/>
    </source>
</evidence>
<dbReference type="SMART" id="SM00404">
    <property type="entry name" value="PTPc_motif"/>
    <property type="match status" value="2"/>
</dbReference>
<dbReference type="PROSITE" id="PS00383">
    <property type="entry name" value="TYR_PHOSPHATASE_1"/>
    <property type="match status" value="1"/>
</dbReference>
<dbReference type="InterPro" id="IPR000742">
    <property type="entry name" value="EGF"/>
</dbReference>
<evidence type="ECO:0000259" key="7">
    <source>
        <dbReference type="PROSITE" id="PS50055"/>
    </source>
</evidence>
<dbReference type="InterPro" id="IPR050348">
    <property type="entry name" value="Protein-Tyr_Phosphatase"/>
</dbReference>
<dbReference type="Gene3D" id="3.90.190.10">
    <property type="entry name" value="Protein tyrosine phosphatase superfamily"/>
    <property type="match status" value="2"/>
</dbReference>
<feature type="transmembrane region" description="Helical" evidence="6">
    <location>
        <begin position="347"/>
        <end position="368"/>
    </location>
</feature>
<dbReference type="InterPro" id="IPR000387">
    <property type="entry name" value="Tyr_Pase_dom"/>
</dbReference>
<dbReference type="PROSITE" id="PS50056">
    <property type="entry name" value="TYR_PHOSPHATASE_2"/>
    <property type="match status" value="2"/>
</dbReference>
<dbReference type="InterPro" id="IPR029021">
    <property type="entry name" value="Prot-tyrosine_phosphatase-like"/>
</dbReference>
<dbReference type="Pfam" id="PF00102">
    <property type="entry name" value="Y_phosphatase"/>
    <property type="match status" value="2"/>
</dbReference>
<keyword evidence="6" id="KW-1133">Transmembrane helix</keyword>
<keyword evidence="3" id="KW-0378">Hydrolase</keyword>
<dbReference type="AlphaFoldDB" id="A0A8W8NPG6"/>
<dbReference type="InterPro" id="IPR016130">
    <property type="entry name" value="Tyr_Pase_AS"/>
</dbReference>
<dbReference type="PANTHER" id="PTHR19134">
    <property type="entry name" value="RECEPTOR-TYPE TYROSINE-PROTEIN PHOSPHATASE"/>
    <property type="match status" value="1"/>
</dbReference>
<dbReference type="FunFam" id="3.90.190.10:FF:000102">
    <property type="entry name" value="Receptor-type tyrosine-protein phosphatase"/>
    <property type="match status" value="1"/>
</dbReference>
<keyword evidence="6" id="KW-0812">Transmembrane</keyword>